<dbReference type="EMBL" id="JAWDJT010000003">
    <property type="protein sequence ID" value="MDU0370104.1"/>
    <property type="molecule type" value="Genomic_DNA"/>
</dbReference>
<proteinExistence type="predicted"/>
<dbReference type="InterPro" id="IPR028957">
    <property type="entry name" value="Imm50"/>
</dbReference>
<comment type="caution">
    <text evidence="1">The sequence shown here is derived from an EMBL/GenBank/DDBJ whole genome shotgun (WGS) entry which is preliminary data.</text>
</comment>
<keyword evidence="2" id="KW-1185">Reference proteome</keyword>
<accession>A0ABU3TFG4</accession>
<name>A0ABU3TFG4_9BACT</name>
<dbReference type="RefSeq" id="WP_315997593.1">
    <property type="nucleotide sequence ID" value="NZ_JAWDJT010000003.1"/>
</dbReference>
<evidence type="ECO:0000313" key="2">
    <source>
        <dbReference type="Proteomes" id="UP001250698"/>
    </source>
</evidence>
<dbReference type="Proteomes" id="UP001250698">
    <property type="component" value="Unassembled WGS sequence"/>
</dbReference>
<organism evidence="1 2">
    <name type="scientific">Hymenobacter endophyticus</name>
    <dbReference type="NCBI Taxonomy" id="3076335"/>
    <lineage>
        <taxon>Bacteria</taxon>
        <taxon>Pseudomonadati</taxon>
        <taxon>Bacteroidota</taxon>
        <taxon>Cytophagia</taxon>
        <taxon>Cytophagales</taxon>
        <taxon>Hymenobacteraceae</taxon>
        <taxon>Hymenobacter</taxon>
    </lineage>
</organism>
<sequence length="142" mass="15759">MSENPVIGRIANASLVLEHFGYWPNFHDAEVKKVTFEANPGYYPTVTFVLAAFETTASTDERGYFRQAKHCEIELRFTGIKEIDFDGFGHQNVIFSLKFDEQHADLTCTLDSAVGLDAFIVAQAAEVVSLLPNKMSDHAPSA</sequence>
<evidence type="ECO:0000313" key="1">
    <source>
        <dbReference type="EMBL" id="MDU0370104.1"/>
    </source>
</evidence>
<protein>
    <submittedName>
        <fullName evidence="1">Imm50 family immunity protein</fullName>
    </submittedName>
</protein>
<dbReference type="Pfam" id="PF15594">
    <property type="entry name" value="Imm50"/>
    <property type="match status" value="1"/>
</dbReference>
<reference evidence="1 2" key="1">
    <citation type="submission" date="2023-10" db="EMBL/GenBank/DDBJ databases">
        <title>Hymenobacter endophyticus sp. nov., an isolate from the leaf tissues of wheat.</title>
        <authorList>
            <person name="Dai Y."/>
        </authorList>
    </citation>
    <scope>NUCLEOTIDE SEQUENCE [LARGE SCALE GENOMIC DNA]</scope>
    <source>
        <strain evidence="1 2">ZK17L-C2</strain>
    </source>
</reference>
<gene>
    <name evidence="1" type="ORF">ROI90_06840</name>
</gene>